<dbReference type="InterPro" id="IPR029058">
    <property type="entry name" value="AB_hydrolase_fold"/>
</dbReference>
<dbReference type="Gene3D" id="3.40.50.1820">
    <property type="entry name" value="alpha/beta hydrolase"/>
    <property type="match status" value="1"/>
</dbReference>
<organism evidence="6 7">
    <name type="scientific">Monosporascus ibericus</name>
    <dbReference type="NCBI Taxonomy" id="155417"/>
    <lineage>
        <taxon>Eukaryota</taxon>
        <taxon>Fungi</taxon>
        <taxon>Dikarya</taxon>
        <taxon>Ascomycota</taxon>
        <taxon>Pezizomycotina</taxon>
        <taxon>Sordariomycetes</taxon>
        <taxon>Xylariomycetidae</taxon>
        <taxon>Xylariales</taxon>
        <taxon>Xylariales incertae sedis</taxon>
        <taxon>Monosporascus</taxon>
    </lineage>
</organism>
<evidence type="ECO:0000256" key="4">
    <source>
        <dbReference type="ARBA" id="ARBA00022801"/>
    </source>
</evidence>
<dbReference type="Proteomes" id="UP000293360">
    <property type="component" value="Unassembled WGS sequence"/>
</dbReference>
<keyword evidence="2" id="KW-0121">Carboxypeptidase</keyword>
<protein>
    <recommendedName>
        <fullName evidence="8">Carboxypeptidase</fullName>
    </recommendedName>
</protein>
<dbReference type="GO" id="GO:0004185">
    <property type="term" value="F:serine-type carboxypeptidase activity"/>
    <property type="evidence" value="ECO:0007669"/>
    <property type="project" value="InterPro"/>
</dbReference>
<evidence type="ECO:0000256" key="3">
    <source>
        <dbReference type="ARBA" id="ARBA00022670"/>
    </source>
</evidence>
<comment type="similarity">
    <text evidence="1">Belongs to the peptidase S10 family.</text>
</comment>
<sequence length="596" mass="65483">MKSSSTTQFLGSAGRALRHNPQVMTGGLLGVGVAALAILPVLGSSISPRASFLRDSGRLKSPVKRQVPADPQGVTTISTPGGATIRYKEPGKEGVCETTPGVNSYSGYVDLDEDTHMFFWFFEARHNPDEAPLTLWLNGGPGSDSLIGLFEELGPCNVTRNLTSHVNPYSWTEVSNLLFLSQPIGVGFSYDDAIVGIINQTTGLPVNSSNPDGRYSYVDPYRFGTSELAAIGTWEVLQGFIQNLPTLDETVKSRTFNLWTESYGGHWGPVFYRYFYEQNEAIQNGTAEGCQLNMHTLGIINGIVSETIQAPYYPEFAYKNTYGIEAVNETIYNFMKMNYYFPDGCRDSVEFCNNADRSTMEGQSACAQATAICRNLVEGPYYYVSGRNPYDIRAQADAQIPPGYWADYINLASTQDALGVSINYTSTSSQAIWTGFGVSGDFVYPDMLVDLEAILDEGVSVHLIYGDADYICNWMGGEALSLRLNYTHAAEFQAAGYAPFVVEGTEYGVVRQHGNFSFTRIYDAGHEVPYYQPRAALELFRRIVGDLVVADGSRRVTAAYDTEGPANATHTNVAPTPWYTGQPGINDRRRALFGHT</sequence>
<dbReference type="EMBL" id="QJNU01001213">
    <property type="protein sequence ID" value="RYO78244.1"/>
    <property type="molecule type" value="Genomic_DNA"/>
</dbReference>
<gene>
    <name evidence="6" type="ORF">DL764_010135</name>
</gene>
<keyword evidence="5" id="KW-0325">Glycoprotein</keyword>
<keyword evidence="7" id="KW-1185">Reference proteome</keyword>
<name>A0A4Q4SV40_9PEZI</name>
<dbReference type="GO" id="GO:0000324">
    <property type="term" value="C:fungal-type vacuole"/>
    <property type="evidence" value="ECO:0007669"/>
    <property type="project" value="TreeGrafter"/>
</dbReference>
<evidence type="ECO:0008006" key="8">
    <source>
        <dbReference type="Google" id="ProtNLM"/>
    </source>
</evidence>
<accession>A0A4Q4SV40</accession>
<dbReference type="AlphaFoldDB" id="A0A4Q4SV40"/>
<dbReference type="PROSITE" id="PS00560">
    <property type="entry name" value="CARBOXYPEPT_SER_HIS"/>
    <property type="match status" value="1"/>
</dbReference>
<evidence type="ECO:0000256" key="2">
    <source>
        <dbReference type="ARBA" id="ARBA00022645"/>
    </source>
</evidence>
<comment type="caution">
    <text evidence="6">The sequence shown here is derived from an EMBL/GenBank/DDBJ whole genome shotgun (WGS) entry which is preliminary data.</text>
</comment>
<dbReference type="InterPro" id="IPR001563">
    <property type="entry name" value="Peptidase_S10"/>
</dbReference>
<dbReference type="InterPro" id="IPR033124">
    <property type="entry name" value="Ser_caboxypep_his_AS"/>
</dbReference>
<dbReference type="STRING" id="155417.A0A4Q4SV40"/>
<reference evidence="6 7" key="1">
    <citation type="submission" date="2018-06" db="EMBL/GenBank/DDBJ databases">
        <title>Complete Genomes of Monosporascus.</title>
        <authorList>
            <person name="Robinson A.J."/>
            <person name="Natvig D.O."/>
        </authorList>
    </citation>
    <scope>NUCLEOTIDE SEQUENCE [LARGE SCALE GENOMIC DNA]</scope>
    <source>
        <strain evidence="6 7">CBS 110550</strain>
    </source>
</reference>
<keyword evidence="4" id="KW-0378">Hydrolase</keyword>
<dbReference type="PANTHER" id="PTHR11802">
    <property type="entry name" value="SERINE PROTEASE FAMILY S10 SERINE CARBOXYPEPTIDASE"/>
    <property type="match status" value="1"/>
</dbReference>
<evidence type="ECO:0000313" key="7">
    <source>
        <dbReference type="Proteomes" id="UP000293360"/>
    </source>
</evidence>
<evidence type="ECO:0000256" key="1">
    <source>
        <dbReference type="ARBA" id="ARBA00009431"/>
    </source>
</evidence>
<dbReference type="PRINTS" id="PR00724">
    <property type="entry name" value="CRBOXYPTASEC"/>
</dbReference>
<dbReference type="SUPFAM" id="SSF53474">
    <property type="entry name" value="alpha/beta-Hydrolases"/>
    <property type="match status" value="1"/>
</dbReference>
<dbReference type="Pfam" id="PF00450">
    <property type="entry name" value="Peptidase_S10"/>
    <property type="match status" value="1"/>
</dbReference>
<evidence type="ECO:0000256" key="5">
    <source>
        <dbReference type="ARBA" id="ARBA00023180"/>
    </source>
</evidence>
<evidence type="ECO:0000313" key="6">
    <source>
        <dbReference type="EMBL" id="RYO78244.1"/>
    </source>
</evidence>
<dbReference type="GO" id="GO:0006508">
    <property type="term" value="P:proteolysis"/>
    <property type="evidence" value="ECO:0007669"/>
    <property type="project" value="UniProtKB-KW"/>
</dbReference>
<dbReference type="PANTHER" id="PTHR11802:SF131">
    <property type="entry name" value="CARBOXYPEPTIDASE"/>
    <property type="match status" value="1"/>
</dbReference>
<dbReference type="OrthoDB" id="443318at2759"/>
<proteinExistence type="inferred from homology"/>
<keyword evidence="3" id="KW-0645">Protease</keyword>